<dbReference type="Pfam" id="PF10947">
    <property type="entry name" value="DUF2628"/>
    <property type="match status" value="1"/>
</dbReference>
<proteinExistence type="predicted"/>
<dbReference type="OrthoDB" id="6691119at2"/>
<reference evidence="2 3" key="1">
    <citation type="submission" date="2018-06" db="EMBL/GenBank/DDBJ databases">
        <authorList>
            <consortium name="Pathogen Informatics"/>
            <person name="Doyle S."/>
        </authorList>
    </citation>
    <scope>NUCLEOTIDE SEQUENCE [LARGE SCALE GENOMIC DNA]</scope>
    <source>
        <strain evidence="2 3">NCTC12151</strain>
    </source>
</reference>
<feature type="transmembrane region" description="Helical" evidence="1">
    <location>
        <begin position="118"/>
        <end position="136"/>
    </location>
</feature>
<evidence type="ECO:0000313" key="3">
    <source>
        <dbReference type="Proteomes" id="UP000249005"/>
    </source>
</evidence>
<gene>
    <name evidence="2" type="ORF">NCTC12151_00496</name>
</gene>
<organism evidence="2 3">
    <name type="scientific">Leminorella richardii</name>
    <dbReference type="NCBI Taxonomy" id="158841"/>
    <lineage>
        <taxon>Bacteria</taxon>
        <taxon>Pseudomonadati</taxon>
        <taxon>Pseudomonadota</taxon>
        <taxon>Gammaproteobacteria</taxon>
        <taxon>Enterobacterales</taxon>
        <taxon>Budviciaceae</taxon>
        <taxon>Leminorella</taxon>
    </lineage>
</organism>
<feature type="transmembrane region" description="Helical" evidence="1">
    <location>
        <begin position="171"/>
        <end position="189"/>
    </location>
</feature>
<evidence type="ECO:0000313" key="2">
    <source>
        <dbReference type="EMBL" id="SQI35680.1"/>
    </source>
</evidence>
<feature type="transmembrane region" description="Helical" evidence="1">
    <location>
        <begin position="92"/>
        <end position="112"/>
    </location>
</feature>
<keyword evidence="3" id="KW-1185">Reference proteome</keyword>
<dbReference type="EMBL" id="LS483470">
    <property type="protein sequence ID" value="SQI35680.1"/>
    <property type="molecule type" value="Genomic_DNA"/>
</dbReference>
<evidence type="ECO:0000256" key="1">
    <source>
        <dbReference type="SAM" id="Phobius"/>
    </source>
</evidence>
<dbReference type="Proteomes" id="UP000249005">
    <property type="component" value="Chromosome 1"/>
</dbReference>
<protein>
    <submittedName>
        <fullName evidence="2">Protein of uncharacterized function (DUF2628)</fullName>
    </submittedName>
</protein>
<sequence length="190" mass="20570">MEKCSKCGNISVNDDGLCVVCDEAALAVNPYAVSDTVAEITGDAPDAPSESYSKVFVGSKYYSFFPNGGDIPKSWNWTAFFFGAFWFIYRKMYLYAVLYLVLGFVLASVQELMGISEVMINVTSIVLGVAAGIWANRLYKMHIDKKIAETLSYAKGNDIIPALKAKGGTNIGALLGTMALLFVVLMLAGI</sequence>
<dbReference type="InterPro" id="IPR024399">
    <property type="entry name" value="DUF2628"/>
</dbReference>
<dbReference type="KEGG" id="lri:NCTC12151_00496"/>
<keyword evidence="1" id="KW-1133">Transmembrane helix</keyword>
<dbReference type="AlphaFoldDB" id="A0A2X4URM3"/>
<keyword evidence="1" id="KW-0812">Transmembrane</keyword>
<dbReference type="RefSeq" id="WP_111739145.1">
    <property type="nucleotide sequence ID" value="NZ_LR698987.1"/>
</dbReference>
<accession>A0A2X4URM3</accession>
<keyword evidence="1" id="KW-0472">Membrane</keyword>
<name>A0A2X4URM3_9GAMM</name>